<proteinExistence type="predicted"/>
<organism evidence="1 2">
    <name type="scientific">Sorangium cellulosum</name>
    <name type="common">Polyangium cellulosum</name>
    <dbReference type="NCBI Taxonomy" id="56"/>
    <lineage>
        <taxon>Bacteria</taxon>
        <taxon>Pseudomonadati</taxon>
        <taxon>Myxococcota</taxon>
        <taxon>Polyangia</taxon>
        <taxon>Polyangiales</taxon>
        <taxon>Polyangiaceae</taxon>
        <taxon>Sorangium</taxon>
    </lineage>
</organism>
<reference evidence="1 2" key="1">
    <citation type="submission" date="2014-02" db="EMBL/GenBank/DDBJ databases">
        <title>The small core and large imbalanced accessory genome model reveals a collaborative survival strategy of Sorangium cellulosum strains in nature.</title>
        <authorList>
            <person name="Han K."/>
            <person name="Peng R."/>
            <person name="Blom J."/>
            <person name="Li Y.-Z."/>
        </authorList>
    </citation>
    <scope>NUCLEOTIDE SEQUENCE [LARGE SCALE GENOMIC DNA]</scope>
    <source>
        <strain evidence="1 2">So0011-07</strain>
    </source>
</reference>
<evidence type="ECO:0000313" key="1">
    <source>
        <dbReference type="EMBL" id="KYF77049.1"/>
    </source>
</evidence>
<dbReference type="Gene3D" id="2.120.10.30">
    <property type="entry name" value="TolB, C-terminal domain"/>
    <property type="match status" value="1"/>
</dbReference>
<accession>A0A150R9T0</accession>
<dbReference type="EMBL" id="JEMB01002949">
    <property type="protein sequence ID" value="KYF77049.1"/>
    <property type="molecule type" value="Genomic_DNA"/>
</dbReference>
<protein>
    <submittedName>
        <fullName evidence="1">Uncharacterized protein</fullName>
    </submittedName>
</protein>
<evidence type="ECO:0000313" key="2">
    <source>
        <dbReference type="Proteomes" id="UP000075635"/>
    </source>
</evidence>
<dbReference type="SUPFAM" id="SSF63829">
    <property type="entry name" value="Calcium-dependent phosphotriesterase"/>
    <property type="match status" value="1"/>
</dbReference>
<dbReference type="Proteomes" id="UP000075635">
    <property type="component" value="Unassembled WGS sequence"/>
</dbReference>
<sequence>MSYSVLSKLSRSSGKWLVHGALALLSAVSMLIAAPARASGGWHGEIKTFARTPADPGFPEGIAVHGNRVYVSGPATFGTAGRGPSKIFVYDRDSKVLKSTITVAGEALGAEHALSCIAIDGEGRVYALSTQLGLLRFTKTGHGYVQEGYGSPLPDLPTCAAAAPGEACSPTPVDLPPIPNDIVFDDGGHAYVTDSLQATIFRYAPGGGAPEIWFQSAAFAGGGPQPFGVNGIRLDPLREYVYVSVTFSLADPTLGSIYRIPLVHEPEEADLELVHHYTAGEAPDGFAFGRSGKLYVTLAGANAISVLDEDGDEVSRIESSRCDDIPLDSPANVAFDDSAKTLLIVNHALLSGNPDHFAVLRVWVGDKADPLEKPWLP</sequence>
<dbReference type="InterPro" id="IPR011042">
    <property type="entry name" value="6-blade_b-propeller_TolB-like"/>
</dbReference>
<comment type="caution">
    <text evidence="1">The sequence shown here is derived from an EMBL/GenBank/DDBJ whole genome shotgun (WGS) entry which is preliminary data.</text>
</comment>
<name>A0A150R9T0_SORCE</name>
<dbReference type="AlphaFoldDB" id="A0A150R9T0"/>
<gene>
    <name evidence="1" type="ORF">BE17_29605</name>
</gene>